<dbReference type="EMBL" id="BAABKO010000002">
    <property type="protein sequence ID" value="GAA4772202.1"/>
    <property type="molecule type" value="Genomic_DNA"/>
</dbReference>
<dbReference type="RefSeq" id="WP_345437743.1">
    <property type="nucleotide sequence ID" value="NZ_BAABKO010000002.1"/>
</dbReference>
<keyword evidence="3" id="KW-0732">Signal</keyword>
<dbReference type="Proteomes" id="UP001501645">
    <property type="component" value="Unassembled WGS sequence"/>
</dbReference>
<evidence type="ECO:0000256" key="2">
    <source>
        <dbReference type="SAM" id="Phobius"/>
    </source>
</evidence>
<comment type="caution">
    <text evidence="4">The sequence shown here is derived from an EMBL/GenBank/DDBJ whole genome shotgun (WGS) entry which is preliminary data.</text>
</comment>
<sequence>MTRRTAHTTCLLRLVAPSVALVAVLASASPAAASTAPEEDPPARLLATSEKEASGAVAGVPAEIDDTAQGTSPALSLLPSDDGVLAAGGTLTASAVVDNAAVDELAAGTLELAIGADALADDDALTSWLEGGADAALTTLQSAPVEAVGGGAVHEQTLSVAASVEGLDGVTTGVHPLVATYTSGATVLEARSVVVVSDRRAPVGIVVPVTAPPSAAGVLDADALARLTGPGGALAQTLEAVTGTGAVLAVDPAIPAAIRALGSSAPAPAVEWLATLESLPNERFSLQYGDADVAAQLQAGLGEPLAPTSLRAFESGEDFAATPEPSASPEVDDAQDAQPEYPTLDELLSIGEETAEVVWPAEGAAGADVVAALSTESVALIASTSTAQGADGDAVAAHGDGVLVYDDAVSDALSAAALASDDHAEALVEASALLWFASSGDEPTLIALDRATFDDTGETGRTAQTLRDAIERVTRSAAVDTQSLTDLLAADTQPVDVVDIAPDAERTAAVSAFTAAEPDLARVATALDEPELLTGQARAEALQLLAVGWLSEPDAWREAVAAHAETTAQRVDGIEIRVSDQVQLLSAEAPLPVWVRNSLAWPITVVIESQPDSVVLEVRESIEVEVPAGSNPRVEIPVEARVGSGEVGLAVTLRTQGGEQIGDTRSMAVTVRAEWERVGVGVLVGIVVLLVIGGVIRTVLKRRRARQPHTGDDADGADDVDTGEKVASDE</sequence>
<keyword evidence="2" id="KW-0472">Membrane</keyword>
<keyword evidence="2" id="KW-0812">Transmembrane</keyword>
<keyword evidence="5" id="KW-1185">Reference proteome</keyword>
<evidence type="ECO:0008006" key="6">
    <source>
        <dbReference type="Google" id="ProtNLM"/>
    </source>
</evidence>
<evidence type="ECO:0000313" key="5">
    <source>
        <dbReference type="Proteomes" id="UP001501645"/>
    </source>
</evidence>
<keyword evidence="2" id="KW-1133">Transmembrane helix</keyword>
<accession>A0ABP9A413</accession>
<reference evidence="5" key="1">
    <citation type="journal article" date="2019" name="Int. J. Syst. Evol. Microbiol.">
        <title>The Global Catalogue of Microorganisms (GCM) 10K type strain sequencing project: providing services to taxonomists for standard genome sequencing and annotation.</title>
        <authorList>
            <consortium name="The Broad Institute Genomics Platform"/>
            <consortium name="The Broad Institute Genome Sequencing Center for Infectious Disease"/>
            <person name="Wu L."/>
            <person name="Ma J."/>
        </authorList>
    </citation>
    <scope>NUCLEOTIDE SEQUENCE [LARGE SCALE GENOMIC DNA]</scope>
    <source>
        <strain evidence="5">JCM 18537</strain>
    </source>
</reference>
<feature type="signal peptide" evidence="3">
    <location>
        <begin position="1"/>
        <end position="33"/>
    </location>
</feature>
<feature type="chain" id="PRO_5045042647" description="2-oxoglutarate dehydrogenase" evidence="3">
    <location>
        <begin position="34"/>
        <end position="730"/>
    </location>
</feature>
<protein>
    <recommendedName>
        <fullName evidence="6">2-oxoglutarate dehydrogenase</fullName>
    </recommendedName>
</protein>
<organism evidence="4 5">
    <name type="scientific">Microbacterium gilvum</name>
    <dbReference type="NCBI Taxonomy" id="1336204"/>
    <lineage>
        <taxon>Bacteria</taxon>
        <taxon>Bacillati</taxon>
        <taxon>Actinomycetota</taxon>
        <taxon>Actinomycetes</taxon>
        <taxon>Micrococcales</taxon>
        <taxon>Microbacteriaceae</taxon>
        <taxon>Microbacterium</taxon>
    </lineage>
</organism>
<dbReference type="Pfam" id="PF19516">
    <property type="entry name" value="DUF6049"/>
    <property type="match status" value="1"/>
</dbReference>
<evidence type="ECO:0000256" key="3">
    <source>
        <dbReference type="SAM" id="SignalP"/>
    </source>
</evidence>
<feature type="region of interest" description="Disordered" evidence="1">
    <location>
        <begin position="703"/>
        <end position="730"/>
    </location>
</feature>
<gene>
    <name evidence="4" type="ORF">GCM10023351_15440</name>
</gene>
<evidence type="ECO:0000313" key="4">
    <source>
        <dbReference type="EMBL" id="GAA4772202.1"/>
    </source>
</evidence>
<feature type="transmembrane region" description="Helical" evidence="2">
    <location>
        <begin position="678"/>
        <end position="700"/>
    </location>
</feature>
<evidence type="ECO:0000256" key="1">
    <source>
        <dbReference type="SAM" id="MobiDB-lite"/>
    </source>
</evidence>
<proteinExistence type="predicted"/>
<name>A0ABP9A413_9MICO</name>
<dbReference type="InterPro" id="IPR046112">
    <property type="entry name" value="DUF6049"/>
</dbReference>